<evidence type="ECO:0000256" key="6">
    <source>
        <dbReference type="ARBA" id="ARBA00023136"/>
    </source>
</evidence>
<evidence type="ECO:0000313" key="9">
    <source>
        <dbReference type="EMBL" id="NHC16545.1"/>
    </source>
</evidence>
<reference evidence="9 10" key="1">
    <citation type="submission" date="2020-03" db="EMBL/GenBank/DDBJ databases">
        <title>Two novel Motilibacter sp.</title>
        <authorList>
            <person name="Liu S."/>
        </authorList>
    </citation>
    <scope>NUCLEOTIDE SEQUENCE [LARGE SCALE GENOMIC DNA]</scope>
    <source>
        <strain evidence="9 10">E257</strain>
    </source>
</reference>
<dbReference type="Pfam" id="PF13440">
    <property type="entry name" value="Polysacc_synt_3"/>
    <property type="match status" value="1"/>
</dbReference>
<evidence type="ECO:0000256" key="8">
    <source>
        <dbReference type="SAM" id="Phobius"/>
    </source>
</evidence>
<feature type="transmembrane region" description="Helical" evidence="8">
    <location>
        <begin position="213"/>
        <end position="232"/>
    </location>
</feature>
<name>A0ABX0H3L2_9ACTN</name>
<feature type="transmembrane region" description="Helical" evidence="8">
    <location>
        <begin position="187"/>
        <end position="207"/>
    </location>
</feature>
<feature type="transmembrane region" description="Helical" evidence="8">
    <location>
        <begin position="290"/>
        <end position="309"/>
    </location>
</feature>
<dbReference type="PANTHER" id="PTHR30250">
    <property type="entry name" value="PST FAMILY PREDICTED COLANIC ACID TRANSPORTER"/>
    <property type="match status" value="1"/>
</dbReference>
<feature type="region of interest" description="Disordered" evidence="7">
    <location>
        <begin position="1"/>
        <end position="43"/>
    </location>
</feature>
<keyword evidence="6 8" id="KW-0472">Membrane</keyword>
<feature type="transmembrane region" description="Helical" evidence="8">
    <location>
        <begin position="398"/>
        <end position="415"/>
    </location>
</feature>
<feature type="compositionally biased region" description="Low complexity" evidence="7">
    <location>
        <begin position="29"/>
        <end position="41"/>
    </location>
</feature>
<protein>
    <submittedName>
        <fullName evidence="9">Oligosaccharide flippase family protein</fullName>
    </submittedName>
</protein>
<comment type="subcellular location">
    <subcellularLocation>
        <location evidence="1">Cell membrane</location>
        <topology evidence="1">Multi-pass membrane protein</topology>
    </subcellularLocation>
</comment>
<comment type="caution">
    <text evidence="9">The sequence shown here is derived from an EMBL/GenBank/DDBJ whole genome shotgun (WGS) entry which is preliminary data.</text>
</comment>
<evidence type="ECO:0000256" key="1">
    <source>
        <dbReference type="ARBA" id="ARBA00004651"/>
    </source>
</evidence>
<feature type="transmembrane region" description="Helical" evidence="8">
    <location>
        <begin position="453"/>
        <end position="474"/>
    </location>
</feature>
<keyword evidence="3" id="KW-1003">Cell membrane</keyword>
<keyword evidence="10" id="KW-1185">Reference proteome</keyword>
<evidence type="ECO:0000313" key="10">
    <source>
        <dbReference type="Proteomes" id="UP000800981"/>
    </source>
</evidence>
<dbReference type="Proteomes" id="UP000800981">
    <property type="component" value="Unassembled WGS sequence"/>
</dbReference>
<gene>
    <name evidence="9" type="ORF">G9H71_22425</name>
</gene>
<dbReference type="PANTHER" id="PTHR30250:SF10">
    <property type="entry name" value="LIPOPOLYSACCHARIDE BIOSYNTHESIS PROTEIN WZXC"/>
    <property type="match status" value="1"/>
</dbReference>
<evidence type="ECO:0000256" key="5">
    <source>
        <dbReference type="ARBA" id="ARBA00022989"/>
    </source>
</evidence>
<evidence type="ECO:0000256" key="7">
    <source>
        <dbReference type="SAM" id="MobiDB-lite"/>
    </source>
</evidence>
<organism evidence="9 10">
    <name type="scientific">Motilibacter deserti</name>
    <dbReference type="NCBI Taxonomy" id="2714956"/>
    <lineage>
        <taxon>Bacteria</taxon>
        <taxon>Bacillati</taxon>
        <taxon>Actinomycetota</taxon>
        <taxon>Actinomycetes</taxon>
        <taxon>Motilibacterales</taxon>
        <taxon>Motilibacteraceae</taxon>
        <taxon>Motilibacter</taxon>
    </lineage>
</organism>
<feature type="transmembrane region" description="Helical" evidence="8">
    <location>
        <begin position="329"/>
        <end position="352"/>
    </location>
</feature>
<feature type="transmembrane region" description="Helical" evidence="8">
    <location>
        <begin position="120"/>
        <end position="145"/>
    </location>
</feature>
<evidence type="ECO:0000256" key="4">
    <source>
        <dbReference type="ARBA" id="ARBA00022692"/>
    </source>
</evidence>
<comment type="similarity">
    <text evidence="2">Belongs to the polysaccharide synthase family.</text>
</comment>
<accession>A0ABX0H3L2</accession>
<keyword evidence="4 8" id="KW-0812">Transmembrane</keyword>
<evidence type="ECO:0000256" key="2">
    <source>
        <dbReference type="ARBA" id="ARBA00007430"/>
    </source>
</evidence>
<feature type="transmembrane region" description="Helical" evidence="8">
    <location>
        <begin position="486"/>
        <end position="506"/>
    </location>
</feature>
<dbReference type="RefSeq" id="WP_166284966.1">
    <property type="nucleotide sequence ID" value="NZ_JAANNP010000205.1"/>
</dbReference>
<feature type="transmembrane region" description="Helical" evidence="8">
    <location>
        <begin position="372"/>
        <end position="391"/>
    </location>
</feature>
<keyword evidence="5 8" id="KW-1133">Transmembrane helix</keyword>
<evidence type="ECO:0000256" key="3">
    <source>
        <dbReference type="ARBA" id="ARBA00022475"/>
    </source>
</evidence>
<dbReference type="InterPro" id="IPR050833">
    <property type="entry name" value="Poly_Biosynth_Transport"/>
</dbReference>
<dbReference type="EMBL" id="JAANNP010000205">
    <property type="protein sequence ID" value="NHC16545.1"/>
    <property type="molecule type" value="Genomic_DNA"/>
</dbReference>
<feature type="transmembrane region" description="Helical" evidence="8">
    <location>
        <begin position="83"/>
        <end position="108"/>
    </location>
</feature>
<sequence>MTGRGEPLADGAPGLPSSADELASPNPVAPAEGTTTAPAPTSGIGTKGVRGAVSLIARQGFTQVLSLGAGIALFNLLDPGDYGIYAVVLFCYSLLLAFGDAGLGASLVQQREAPTRRQLAVVFTGQQALVVPLAVVGALVAPFVAKAYDFGDEILPLLWSSCAAFVVTSLGTLSSALLERDLRFGRLGLIGVLQSTTFSGVALALAATGHGASSMGIALLAQSVLGAVLFYASAPYRPQFAWDWEQLKGRLRFGIPVQGVHVVSLAKDSINPVFAGLLLGKVDVGNINFAGQFTAYAAIGLMALSKLYLPLFSRLADDRARLREATERVVLFANTLVAPIAVLTLVFAGPLVTQVFSASDPGKWDPALPLFYIMWASNFFVPTATPLLGLMSALGRPGVALTMGLVWMVSTWIAGGPLILAFGAVGFAVANLLVQLTNLLLFRIAMRELGLRLLTPIVKPWALGLATGVVALGIREALPPDGLVLLVTELAIGGLVYAALAAVVLAPERREFLRLFLGRNEPARQPA</sequence>
<feature type="transmembrane region" description="Helical" evidence="8">
    <location>
        <begin position="253"/>
        <end position="270"/>
    </location>
</feature>
<feature type="transmembrane region" description="Helical" evidence="8">
    <location>
        <begin position="421"/>
        <end position="441"/>
    </location>
</feature>
<proteinExistence type="inferred from homology"/>
<feature type="transmembrane region" description="Helical" evidence="8">
    <location>
        <begin position="157"/>
        <end position="178"/>
    </location>
</feature>